<dbReference type="STRING" id="69960.SAMN05421720_11161"/>
<dbReference type="PANTHER" id="PTHR33606:SF3">
    <property type="entry name" value="PROTEIN YCII"/>
    <property type="match status" value="1"/>
</dbReference>
<evidence type="ECO:0000313" key="4">
    <source>
        <dbReference type="Proteomes" id="UP000199412"/>
    </source>
</evidence>
<dbReference type="Pfam" id="PF03795">
    <property type="entry name" value="YCII"/>
    <property type="match status" value="1"/>
</dbReference>
<dbReference type="Gene3D" id="3.30.70.1060">
    <property type="entry name" value="Dimeric alpha+beta barrel"/>
    <property type="match status" value="1"/>
</dbReference>
<dbReference type="Proteomes" id="UP000199412">
    <property type="component" value="Unassembled WGS sequence"/>
</dbReference>
<sequence length="95" mass="10457">MMFVIYCLDKPNSLDLRLKTREAHLAHARAHNASIKLGGPMMTDDGEGMVGSLIVVDMPDKAAVEAFVRDDPYYQAGLFEAVLIRPFKQVLPAPA</sequence>
<dbReference type="InterPro" id="IPR051807">
    <property type="entry name" value="Sec-metab_biosynth-assoc"/>
</dbReference>
<dbReference type="InterPro" id="IPR005545">
    <property type="entry name" value="YCII"/>
</dbReference>
<comment type="similarity">
    <text evidence="1">Belongs to the YciI family.</text>
</comment>
<dbReference type="InterPro" id="IPR011008">
    <property type="entry name" value="Dimeric_a/b-barrel"/>
</dbReference>
<feature type="domain" description="YCII-related" evidence="2">
    <location>
        <begin position="1"/>
        <end position="88"/>
    </location>
</feature>
<proteinExistence type="inferred from homology"/>
<dbReference type="SUPFAM" id="SSF54909">
    <property type="entry name" value="Dimeric alpha+beta barrel"/>
    <property type="match status" value="1"/>
</dbReference>
<dbReference type="RefSeq" id="WP_092787358.1">
    <property type="nucleotide sequence ID" value="NZ_FNAP01000011.1"/>
</dbReference>
<dbReference type="PANTHER" id="PTHR33606">
    <property type="entry name" value="PROTEIN YCII"/>
    <property type="match status" value="1"/>
</dbReference>
<evidence type="ECO:0000256" key="1">
    <source>
        <dbReference type="ARBA" id="ARBA00007689"/>
    </source>
</evidence>
<accession>A0A1G7FGL6</accession>
<evidence type="ECO:0000313" key="3">
    <source>
        <dbReference type="EMBL" id="SDE75049.1"/>
    </source>
</evidence>
<dbReference type="AlphaFoldDB" id="A0A1G7FGL6"/>
<protein>
    <recommendedName>
        <fullName evidence="2">YCII-related domain-containing protein</fullName>
    </recommendedName>
</protein>
<dbReference type="OrthoDB" id="2293521at2"/>
<dbReference type="EMBL" id="FNAP01000011">
    <property type="protein sequence ID" value="SDE75049.1"/>
    <property type="molecule type" value="Genomic_DNA"/>
</dbReference>
<organism evidence="3 4">
    <name type="scientific">Rhodospira trueperi</name>
    <dbReference type="NCBI Taxonomy" id="69960"/>
    <lineage>
        <taxon>Bacteria</taxon>
        <taxon>Pseudomonadati</taxon>
        <taxon>Pseudomonadota</taxon>
        <taxon>Alphaproteobacteria</taxon>
        <taxon>Rhodospirillales</taxon>
        <taxon>Rhodospirillaceae</taxon>
        <taxon>Rhodospira</taxon>
    </lineage>
</organism>
<keyword evidence="4" id="KW-1185">Reference proteome</keyword>
<gene>
    <name evidence="3" type="ORF">SAMN05421720_11161</name>
</gene>
<evidence type="ECO:0000259" key="2">
    <source>
        <dbReference type="Pfam" id="PF03795"/>
    </source>
</evidence>
<name>A0A1G7FGL6_9PROT</name>
<reference evidence="3 4" key="1">
    <citation type="submission" date="2016-10" db="EMBL/GenBank/DDBJ databases">
        <authorList>
            <person name="de Groot N.N."/>
        </authorList>
    </citation>
    <scope>NUCLEOTIDE SEQUENCE [LARGE SCALE GENOMIC DNA]</scope>
    <source>
        <strain evidence="3 4">ATCC 700224</strain>
    </source>
</reference>